<organism evidence="1 2">
    <name type="scientific">Limosilactobacillus albertensis</name>
    <dbReference type="NCBI Taxonomy" id="2759752"/>
    <lineage>
        <taxon>Bacteria</taxon>
        <taxon>Bacillati</taxon>
        <taxon>Bacillota</taxon>
        <taxon>Bacilli</taxon>
        <taxon>Lactobacillales</taxon>
        <taxon>Lactobacillaceae</taxon>
        <taxon>Limosilactobacillus</taxon>
    </lineage>
</organism>
<gene>
    <name evidence="1" type="ORF">H5S41_01250</name>
</gene>
<dbReference type="RefSeq" id="WP_182601786.1">
    <property type="nucleotide sequence ID" value="NZ_JACIVD010000044.1"/>
</dbReference>
<accession>A0A839GYT8</accession>
<evidence type="ECO:0000313" key="2">
    <source>
        <dbReference type="Proteomes" id="UP000547628"/>
    </source>
</evidence>
<dbReference type="AlphaFoldDB" id="A0A839GYT8"/>
<sequence length="106" mass="12515">MKTNDISIAYISWNGGGKKRPIYIISDSDNKVRFYKITSKYENKSFEIRKNYFKIDHWKEAGLNKQSYIDTITVGKIDKRKFNLKIIGRLSKQDAEELVMFLNNQD</sequence>
<dbReference type="SUPFAM" id="SSF50118">
    <property type="entry name" value="Cell growth inhibitor/plasmid maintenance toxic component"/>
    <property type="match status" value="1"/>
</dbReference>
<dbReference type="Gene3D" id="2.30.30.110">
    <property type="match status" value="1"/>
</dbReference>
<dbReference type="EMBL" id="JACIVD010000044">
    <property type="protein sequence ID" value="MBB1122594.1"/>
    <property type="molecule type" value="Genomic_DNA"/>
</dbReference>
<protein>
    <submittedName>
        <fullName evidence="1">MazF family toxin-antitoxin system</fullName>
    </submittedName>
</protein>
<comment type="caution">
    <text evidence="1">The sequence shown here is derived from an EMBL/GenBank/DDBJ whole genome shotgun (WGS) entry which is preliminary data.</text>
</comment>
<proteinExistence type="predicted"/>
<dbReference type="Proteomes" id="UP000547628">
    <property type="component" value="Unassembled WGS sequence"/>
</dbReference>
<reference evidence="1 2" key="1">
    <citation type="submission" date="2020-07" db="EMBL/GenBank/DDBJ databases">
        <title>Description of Limosilactobacillus balticus sp. nov., Limosilactobacillus agrestis sp. nov., Limosilactobacillus albertensis sp. nov., Limosilactobacillus rudii sp. nov., Limosilactobacillus fastidiosus sp. nov., five novel Limosilactobacillus species isolated from the vertebrate gastrointestinal tract, and proposal of 6 subspecies of Limosilactobacillus reuteri adapted to the gastrointestinal tract of specific vertebrate hosts.</title>
        <authorList>
            <person name="Li F."/>
            <person name="Cheng C."/>
            <person name="Zheng J."/>
            <person name="Quevedo R.M."/>
            <person name="Li J."/>
            <person name="Roos S."/>
            <person name="Gaenzle M.G."/>
            <person name="Walter J."/>
        </authorList>
    </citation>
    <scope>NUCLEOTIDE SEQUENCE [LARGE SCALE GENOMIC DNA]</scope>
    <source>
        <strain evidence="1 2">Lr3000</strain>
    </source>
</reference>
<evidence type="ECO:0000313" key="1">
    <source>
        <dbReference type="EMBL" id="MBB1122594.1"/>
    </source>
</evidence>
<name>A0A839GYT8_9LACO</name>
<dbReference type="InterPro" id="IPR011067">
    <property type="entry name" value="Plasmid_toxin/cell-grow_inhib"/>
</dbReference>